<protein>
    <submittedName>
        <fullName evidence="5">Alkaline phosphatase synthesis transcriptional regulatory protein PhoP</fullName>
    </submittedName>
</protein>
<dbReference type="PROSITE" id="PS50110">
    <property type="entry name" value="RESPONSE_REGULATORY"/>
    <property type="match status" value="1"/>
</dbReference>
<dbReference type="InterPro" id="IPR011006">
    <property type="entry name" value="CheY-like_superfamily"/>
</dbReference>
<name>A0ABM8NGZ9_9BURK</name>
<dbReference type="InterPro" id="IPR001789">
    <property type="entry name" value="Sig_transdc_resp-reg_receiver"/>
</dbReference>
<keyword evidence="2" id="KW-0902">Two-component regulatory system</keyword>
<dbReference type="EMBL" id="CAJHCP010000003">
    <property type="protein sequence ID" value="CAD6524804.1"/>
    <property type="molecule type" value="Genomic_DNA"/>
</dbReference>
<keyword evidence="1 3" id="KW-0597">Phosphoprotein</keyword>
<evidence type="ECO:0000313" key="5">
    <source>
        <dbReference type="EMBL" id="CAD6524804.1"/>
    </source>
</evidence>
<dbReference type="PANTHER" id="PTHR44591:SF14">
    <property type="entry name" value="PROTEIN PILG"/>
    <property type="match status" value="1"/>
</dbReference>
<evidence type="ECO:0000259" key="4">
    <source>
        <dbReference type="PROSITE" id="PS50110"/>
    </source>
</evidence>
<dbReference type="RefSeq" id="WP_201641801.1">
    <property type="nucleotide sequence ID" value="NZ_CAJHCP010000003.1"/>
</dbReference>
<evidence type="ECO:0000256" key="2">
    <source>
        <dbReference type="ARBA" id="ARBA00023012"/>
    </source>
</evidence>
<organism evidence="5 6">
    <name type="scientific">Paraburkholderia metrosideri</name>
    <dbReference type="NCBI Taxonomy" id="580937"/>
    <lineage>
        <taxon>Bacteria</taxon>
        <taxon>Pseudomonadati</taxon>
        <taxon>Pseudomonadota</taxon>
        <taxon>Betaproteobacteria</taxon>
        <taxon>Burkholderiales</taxon>
        <taxon>Burkholderiaceae</taxon>
        <taxon>Paraburkholderia</taxon>
    </lineage>
</organism>
<sequence length="121" mass="13422">MKTILIVAGDTASVAAWNAVLRHDGCRVVSVRNGLEGLVFARKENPALIVADWLMPLMDGVEFCLHLKSKPALARIPLILTGDEYLDLGERLIWDEFWPKPVSIEKLRASVQRLLNVCGAD</sequence>
<keyword evidence="6" id="KW-1185">Reference proteome</keyword>
<evidence type="ECO:0000256" key="3">
    <source>
        <dbReference type="PROSITE-ProRule" id="PRU00169"/>
    </source>
</evidence>
<dbReference type="SMART" id="SM00448">
    <property type="entry name" value="REC"/>
    <property type="match status" value="1"/>
</dbReference>
<proteinExistence type="predicted"/>
<feature type="modified residue" description="4-aspartylphosphate" evidence="3">
    <location>
        <position position="52"/>
    </location>
</feature>
<gene>
    <name evidence="5" type="primary">phoP_1</name>
    <name evidence="5" type="ORF">LMG28140_01688</name>
</gene>
<comment type="caution">
    <text evidence="5">The sequence shown here is derived from an EMBL/GenBank/DDBJ whole genome shotgun (WGS) entry which is preliminary data.</text>
</comment>
<dbReference type="InterPro" id="IPR050595">
    <property type="entry name" value="Bact_response_regulator"/>
</dbReference>
<accession>A0ABM8NGZ9</accession>
<dbReference type="Pfam" id="PF00072">
    <property type="entry name" value="Response_reg"/>
    <property type="match status" value="1"/>
</dbReference>
<dbReference type="PANTHER" id="PTHR44591">
    <property type="entry name" value="STRESS RESPONSE REGULATOR PROTEIN 1"/>
    <property type="match status" value="1"/>
</dbReference>
<reference evidence="5 6" key="1">
    <citation type="submission" date="2020-10" db="EMBL/GenBank/DDBJ databases">
        <authorList>
            <person name="Peeters C."/>
        </authorList>
    </citation>
    <scope>NUCLEOTIDE SEQUENCE [LARGE SCALE GENOMIC DNA]</scope>
    <source>
        <strain evidence="5 6">LMG 28140</strain>
    </source>
</reference>
<dbReference type="Proteomes" id="UP000598032">
    <property type="component" value="Unassembled WGS sequence"/>
</dbReference>
<evidence type="ECO:0000256" key="1">
    <source>
        <dbReference type="ARBA" id="ARBA00022553"/>
    </source>
</evidence>
<dbReference type="SUPFAM" id="SSF52172">
    <property type="entry name" value="CheY-like"/>
    <property type="match status" value="1"/>
</dbReference>
<feature type="domain" description="Response regulatory" evidence="4">
    <location>
        <begin position="3"/>
        <end position="115"/>
    </location>
</feature>
<dbReference type="Gene3D" id="3.40.50.2300">
    <property type="match status" value="1"/>
</dbReference>
<evidence type="ECO:0000313" key="6">
    <source>
        <dbReference type="Proteomes" id="UP000598032"/>
    </source>
</evidence>